<dbReference type="EMBL" id="JARWAL010000006">
    <property type="protein sequence ID" value="MDR5892737.1"/>
    <property type="molecule type" value="Genomic_DNA"/>
</dbReference>
<sequence>MWNPADHDTQLGVILCAEDQDSLRTDICDELREAGYGVLEATNGDETLRQIHAATPDLILCDINMPGPNGYEVLAEIRRQRPDLADTPFVFLTALSDAREVVEGKRLGADDYLVKPVDFDLLLATVEARLRQVRRMRDKAAREVNELRQAMARLHQKASDRALEGVTRALDLVAPGMLLLTHCGEVLFANRAARALADESNGLRLGETLSATRPGQAQRLRRALNAVMDANNRSDEVECLRLPRQGERRDLLIIACSLNPPPQEPAAVVLISDPEQRSHIPQQVLARLFGLTPTEARIALALAEGRRSEEVAAQMSISPTTVAFHLRNLFQKTDTRRQAELIAVILTGAMAVALEEKAVHQK</sequence>
<evidence type="ECO:0000313" key="10">
    <source>
        <dbReference type="EMBL" id="MDR5892737.1"/>
    </source>
</evidence>
<dbReference type="SMART" id="SM00448">
    <property type="entry name" value="REC"/>
    <property type="match status" value="1"/>
</dbReference>
<accession>A0ABU1GMK0</accession>
<protein>
    <submittedName>
        <fullName evidence="10">Response regulator</fullName>
    </submittedName>
</protein>
<dbReference type="PANTHER" id="PTHR48111:SF1">
    <property type="entry name" value="TWO-COMPONENT RESPONSE REGULATOR ORR33"/>
    <property type="match status" value="1"/>
</dbReference>
<evidence type="ECO:0000259" key="8">
    <source>
        <dbReference type="PROSITE" id="PS50043"/>
    </source>
</evidence>
<dbReference type="PANTHER" id="PTHR48111">
    <property type="entry name" value="REGULATOR OF RPOS"/>
    <property type="match status" value="1"/>
</dbReference>
<dbReference type="Pfam" id="PF00072">
    <property type="entry name" value="Response_reg"/>
    <property type="match status" value="1"/>
</dbReference>
<dbReference type="PROSITE" id="PS00622">
    <property type="entry name" value="HTH_LUXR_1"/>
    <property type="match status" value="1"/>
</dbReference>
<name>A0ABU1GMK0_9GAMM</name>
<dbReference type="CDD" id="cd17574">
    <property type="entry name" value="REC_OmpR"/>
    <property type="match status" value="1"/>
</dbReference>
<keyword evidence="11" id="KW-1185">Reference proteome</keyword>
<feature type="coiled-coil region" evidence="7">
    <location>
        <begin position="123"/>
        <end position="157"/>
    </location>
</feature>
<dbReference type="Gene3D" id="3.40.50.2300">
    <property type="match status" value="1"/>
</dbReference>
<proteinExistence type="predicted"/>
<evidence type="ECO:0000256" key="7">
    <source>
        <dbReference type="SAM" id="Coils"/>
    </source>
</evidence>
<organism evidence="10 11">
    <name type="scientific">Halomonas mongoliensis</name>
    <dbReference type="NCBI Taxonomy" id="321265"/>
    <lineage>
        <taxon>Bacteria</taxon>
        <taxon>Pseudomonadati</taxon>
        <taxon>Pseudomonadota</taxon>
        <taxon>Gammaproteobacteria</taxon>
        <taxon>Oceanospirillales</taxon>
        <taxon>Halomonadaceae</taxon>
        <taxon>Halomonas</taxon>
    </lineage>
</organism>
<dbReference type="InterPro" id="IPR000792">
    <property type="entry name" value="Tscrpt_reg_LuxR_C"/>
</dbReference>
<dbReference type="PRINTS" id="PR00038">
    <property type="entry name" value="HTHLUXR"/>
</dbReference>
<keyword evidence="2" id="KW-0902">Two-component regulatory system</keyword>
<keyword evidence="4" id="KW-0238">DNA-binding</keyword>
<dbReference type="SUPFAM" id="SSF52172">
    <property type="entry name" value="CheY-like"/>
    <property type="match status" value="1"/>
</dbReference>
<keyword evidence="5" id="KW-0804">Transcription</keyword>
<dbReference type="InterPro" id="IPR036388">
    <property type="entry name" value="WH-like_DNA-bd_sf"/>
</dbReference>
<dbReference type="CDD" id="cd06170">
    <property type="entry name" value="LuxR_C_like"/>
    <property type="match status" value="1"/>
</dbReference>
<evidence type="ECO:0000256" key="6">
    <source>
        <dbReference type="PROSITE-ProRule" id="PRU00169"/>
    </source>
</evidence>
<evidence type="ECO:0000256" key="3">
    <source>
        <dbReference type="ARBA" id="ARBA00023015"/>
    </source>
</evidence>
<dbReference type="RefSeq" id="WP_309636459.1">
    <property type="nucleotide sequence ID" value="NZ_JARWAL010000006.1"/>
</dbReference>
<reference evidence="10 11" key="1">
    <citation type="submission" date="2023-04" db="EMBL/GenBank/DDBJ databases">
        <title>A long-awaited taxogenomic arrangement of the family Halomonadaceae.</title>
        <authorList>
            <person name="De La Haba R."/>
            <person name="Chuvochina M."/>
            <person name="Wittouck S."/>
            <person name="Arahal D.R."/>
            <person name="Sanchez-Porro C."/>
            <person name="Hugenholtz P."/>
            <person name="Ventosa A."/>
        </authorList>
    </citation>
    <scope>NUCLEOTIDE SEQUENCE [LARGE SCALE GENOMIC DNA]</scope>
    <source>
        <strain evidence="10 11">DSM 17332</strain>
    </source>
</reference>
<dbReference type="InterPro" id="IPR016032">
    <property type="entry name" value="Sig_transdc_resp-reg_C-effctor"/>
</dbReference>
<evidence type="ECO:0000256" key="2">
    <source>
        <dbReference type="ARBA" id="ARBA00023012"/>
    </source>
</evidence>
<dbReference type="SUPFAM" id="SSF46894">
    <property type="entry name" value="C-terminal effector domain of the bipartite response regulators"/>
    <property type="match status" value="1"/>
</dbReference>
<dbReference type="SMART" id="SM00421">
    <property type="entry name" value="HTH_LUXR"/>
    <property type="match status" value="1"/>
</dbReference>
<keyword evidence="3" id="KW-0805">Transcription regulation</keyword>
<evidence type="ECO:0000259" key="9">
    <source>
        <dbReference type="PROSITE" id="PS50110"/>
    </source>
</evidence>
<dbReference type="InterPro" id="IPR011006">
    <property type="entry name" value="CheY-like_superfamily"/>
</dbReference>
<evidence type="ECO:0000313" key="11">
    <source>
        <dbReference type="Proteomes" id="UP001252270"/>
    </source>
</evidence>
<dbReference type="Pfam" id="PF00196">
    <property type="entry name" value="GerE"/>
    <property type="match status" value="1"/>
</dbReference>
<feature type="modified residue" description="4-aspartylphosphate" evidence="6">
    <location>
        <position position="62"/>
    </location>
</feature>
<evidence type="ECO:0000256" key="1">
    <source>
        <dbReference type="ARBA" id="ARBA00022553"/>
    </source>
</evidence>
<dbReference type="Gene3D" id="1.10.10.10">
    <property type="entry name" value="Winged helix-like DNA-binding domain superfamily/Winged helix DNA-binding domain"/>
    <property type="match status" value="1"/>
</dbReference>
<feature type="domain" description="Response regulatory" evidence="9">
    <location>
        <begin position="13"/>
        <end position="130"/>
    </location>
</feature>
<dbReference type="Proteomes" id="UP001252270">
    <property type="component" value="Unassembled WGS sequence"/>
</dbReference>
<evidence type="ECO:0000256" key="5">
    <source>
        <dbReference type="ARBA" id="ARBA00023163"/>
    </source>
</evidence>
<gene>
    <name evidence="10" type="ORF">QC820_07890</name>
</gene>
<dbReference type="PROSITE" id="PS50043">
    <property type="entry name" value="HTH_LUXR_2"/>
    <property type="match status" value="1"/>
</dbReference>
<dbReference type="InterPro" id="IPR039420">
    <property type="entry name" value="WalR-like"/>
</dbReference>
<feature type="domain" description="HTH luxR-type" evidence="8">
    <location>
        <begin position="284"/>
        <end position="349"/>
    </location>
</feature>
<dbReference type="InterPro" id="IPR001789">
    <property type="entry name" value="Sig_transdc_resp-reg_receiver"/>
</dbReference>
<evidence type="ECO:0000256" key="4">
    <source>
        <dbReference type="ARBA" id="ARBA00023125"/>
    </source>
</evidence>
<keyword evidence="7" id="KW-0175">Coiled coil</keyword>
<keyword evidence="1 6" id="KW-0597">Phosphoprotein</keyword>
<dbReference type="PROSITE" id="PS50110">
    <property type="entry name" value="RESPONSE_REGULATORY"/>
    <property type="match status" value="1"/>
</dbReference>
<comment type="caution">
    <text evidence="10">The sequence shown here is derived from an EMBL/GenBank/DDBJ whole genome shotgun (WGS) entry which is preliminary data.</text>
</comment>